<evidence type="ECO:0000313" key="3">
    <source>
        <dbReference type="Proteomes" id="UP000499080"/>
    </source>
</evidence>
<sequence length="99" mass="10761">MRSSRISKRSLSSLLGTIMAWACLLPMIVPASYGKGRLEEGCHNNPCDPIAVETLVKNVAFLSSGLICAGEIFPKVGHRNNSEDICPFIFTIATTSELY</sequence>
<comment type="caution">
    <text evidence="2">The sequence shown here is derived from an EMBL/GenBank/DDBJ whole genome shotgun (WGS) entry which is preliminary data.</text>
</comment>
<keyword evidence="1" id="KW-0732">Signal</keyword>
<evidence type="ECO:0000313" key="2">
    <source>
        <dbReference type="EMBL" id="GBL73206.1"/>
    </source>
</evidence>
<gene>
    <name evidence="2" type="ORF">AVEN_159270_1</name>
</gene>
<feature type="chain" id="PRO_5021238485" evidence="1">
    <location>
        <begin position="35"/>
        <end position="99"/>
    </location>
</feature>
<keyword evidence="3" id="KW-1185">Reference proteome</keyword>
<protein>
    <submittedName>
        <fullName evidence="2">Uncharacterized protein</fullName>
    </submittedName>
</protein>
<dbReference type="Proteomes" id="UP000499080">
    <property type="component" value="Unassembled WGS sequence"/>
</dbReference>
<accession>A0A4Y2A1P5</accession>
<evidence type="ECO:0000256" key="1">
    <source>
        <dbReference type="SAM" id="SignalP"/>
    </source>
</evidence>
<dbReference type="AlphaFoldDB" id="A0A4Y2A1P5"/>
<feature type="signal peptide" evidence="1">
    <location>
        <begin position="1"/>
        <end position="34"/>
    </location>
</feature>
<dbReference type="EMBL" id="BGPR01000003">
    <property type="protein sequence ID" value="GBL73206.1"/>
    <property type="molecule type" value="Genomic_DNA"/>
</dbReference>
<name>A0A4Y2A1P5_ARAVE</name>
<reference evidence="2 3" key="1">
    <citation type="journal article" date="2019" name="Sci. Rep.">
        <title>Orb-weaving spider Araneus ventricosus genome elucidates the spidroin gene catalogue.</title>
        <authorList>
            <person name="Kono N."/>
            <person name="Nakamura H."/>
            <person name="Ohtoshi R."/>
            <person name="Moran D.A.P."/>
            <person name="Shinohara A."/>
            <person name="Yoshida Y."/>
            <person name="Fujiwara M."/>
            <person name="Mori M."/>
            <person name="Tomita M."/>
            <person name="Arakawa K."/>
        </authorList>
    </citation>
    <scope>NUCLEOTIDE SEQUENCE [LARGE SCALE GENOMIC DNA]</scope>
</reference>
<organism evidence="2 3">
    <name type="scientific">Araneus ventricosus</name>
    <name type="common">Orbweaver spider</name>
    <name type="synonym">Epeira ventricosa</name>
    <dbReference type="NCBI Taxonomy" id="182803"/>
    <lineage>
        <taxon>Eukaryota</taxon>
        <taxon>Metazoa</taxon>
        <taxon>Ecdysozoa</taxon>
        <taxon>Arthropoda</taxon>
        <taxon>Chelicerata</taxon>
        <taxon>Arachnida</taxon>
        <taxon>Araneae</taxon>
        <taxon>Araneomorphae</taxon>
        <taxon>Entelegynae</taxon>
        <taxon>Araneoidea</taxon>
        <taxon>Araneidae</taxon>
        <taxon>Araneus</taxon>
    </lineage>
</organism>
<proteinExistence type="predicted"/>